<sequence>MEIPTKEVAPIQMWAMEVGAAAAGNVGLGGRISRDTVTDIKREYSLEEIEGEVAEIGYKVVDPLQQLDRVFKRYEPVFAVVQVGSHQFKVSNRNSIYVEKLK</sequence>
<gene>
    <name evidence="1" type="ORF">EZV62_026688</name>
</gene>
<dbReference type="EMBL" id="VAHF01000013">
    <property type="protein sequence ID" value="TXG47394.1"/>
    <property type="molecule type" value="Genomic_DNA"/>
</dbReference>
<proteinExistence type="predicted"/>
<accession>A0A5C7GRG0</accession>
<evidence type="ECO:0000313" key="2">
    <source>
        <dbReference type="Proteomes" id="UP000323000"/>
    </source>
</evidence>
<organism evidence="1 2">
    <name type="scientific">Acer yangbiense</name>
    <dbReference type="NCBI Taxonomy" id="1000413"/>
    <lineage>
        <taxon>Eukaryota</taxon>
        <taxon>Viridiplantae</taxon>
        <taxon>Streptophyta</taxon>
        <taxon>Embryophyta</taxon>
        <taxon>Tracheophyta</taxon>
        <taxon>Spermatophyta</taxon>
        <taxon>Magnoliopsida</taxon>
        <taxon>eudicotyledons</taxon>
        <taxon>Gunneridae</taxon>
        <taxon>Pentapetalae</taxon>
        <taxon>rosids</taxon>
        <taxon>malvids</taxon>
        <taxon>Sapindales</taxon>
        <taxon>Sapindaceae</taxon>
        <taxon>Hippocastanoideae</taxon>
        <taxon>Acereae</taxon>
        <taxon>Acer</taxon>
    </lineage>
</organism>
<reference evidence="2" key="1">
    <citation type="journal article" date="2019" name="Gigascience">
        <title>De novo genome assembly of the endangered Acer yangbiense, a plant species with extremely small populations endemic to Yunnan Province, China.</title>
        <authorList>
            <person name="Yang J."/>
            <person name="Wariss H.M."/>
            <person name="Tao L."/>
            <person name="Zhang R."/>
            <person name="Yun Q."/>
            <person name="Hollingsworth P."/>
            <person name="Dao Z."/>
            <person name="Luo G."/>
            <person name="Guo H."/>
            <person name="Ma Y."/>
            <person name="Sun W."/>
        </authorList>
    </citation>
    <scope>NUCLEOTIDE SEQUENCE [LARGE SCALE GENOMIC DNA]</scope>
    <source>
        <strain evidence="2">cv. Malutang</strain>
    </source>
</reference>
<evidence type="ECO:0000313" key="1">
    <source>
        <dbReference type="EMBL" id="TXG47394.1"/>
    </source>
</evidence>
<dbReference type="OrthoDB" id="5994at2759"/>
<name>A0A5C7GRG0_9ROSI</name>
<dbReference type="Proteomes" id="UP000323000">
    <property type="component" value="Chromosome 13"/>
</dbReference>
<dbReference type="AlphaFoldDB" id="A0A5C7GRG0"/>
<protein>
    <submittedName>
        <fullName evidence="1">Uncharacterized protein</fullName>
    </submittedName>
</protein>
<comment type="caution">
    <text evidence="1">The sequence shown here is derived from an EMBL/GenBank/DDBJ whole genome shotgun (WGS) entry which is preliminary data.</text>
</comment>
<keyword evidence="2" id="KW-1185">Reference proteome</keyword>